<accession>A0A913XXK4</accession>
<dbReference type="EnsemblMetazoa" id="XM_021055802.2">
    <property type="protein sequence ID" value="XP_020911461.1"/>
    <property type="gene ID" value="LOC110249216"/>
</dbReference>
<dbReference type="PANTHER" id="PTHR28494:SF1">
    <property type="entry name" value="RAB7A-INTERACTING MON1-CCZ1 COMPLEX SUBUNIT 1"/>
    <property type="match status" value="1"/>
</dbReference>
<dbReference type="Pfam" id="PF17716">
    <property type="entry name" value="RIMC1"/>
    <property type="match status" value="1"/>
</dbReference>
<name>A0A913XXK4_EXADI</name>
<evidence type="ECO:0000313" key="2">
    <source>
        <dbReference type="Proteomes" id="UP000887567"/>
    </source>
</evidence>
<dbReference type="Proteomes" id="UP000887567">
    <property type="component" value="Unplaced"/>
</dbReference>
<dbReference type="GO" id="GO:0000423">
    <property type="term" value="P:mitophagy"/>
    <property type="evidence" value="ECO:0007669"/>
    <property type="project" value="InterPro"/>
</dbReference>
<reference evidence="1" key="1">
    <citation type="submission" date="2022-11" db="UniProtKB">
        <authorList>
            <consortium name="EnsemblMetazoa"/>
        </authorList>
    </citation>
    <scope>IDENTIFICATION</scope>
</reference>
<evidence type="ECO:0000313" key="1">
    <source>
        <dbReference type="EnsemblMetazoa" id="XP_020911461.1"/>
    </source>
</evidence>
<organism evidence="1 2">
    <name type="scientific">Exaiptasia diaphana</name>
    <name type="common">Tropical sea anemone</name>
    <name type="synonym">Aiptasia pulchella</name>
    <dbReference type="NCBI Taxonomy" id="2652724"/>
    <lineage>
        <taxon>Eukaryota</taxon>
        <taxon>Metazoa</taxon>
        <taxon>Cnidaria</taxon>
        <taxon>Anthozoa</taxon>
        <taxon>Hexacorallia</taxon>
        <taxon>Actiniaria</taxon>
        <taxon>Aiptasiidae</taxon>
        <taxon>Exaiptasia</taxon>
    </lineage>
</organism>
<dbReference type="OMA" id="CTENDET"/>
<dbReference type="AlphaFoldDB" id="A0A913XXK4"/>
<sequence length="188" mass="21629">MATSCTENDETDFKDTLNSSISKLSDECRSLLYESSANIQEAQLLTKSLVKCQSCLRTLAKSDEKLSKDIVIVLLQDFCQAIMDKTFVEENRLVEKDFVENDSKQQIVLILDYLTLPEKLANHYINTSEDIDLKLESLLSEEIWECLCWRRGALLYMYCHTVYNDTVRWKAGAAEFVKESLVIHTSLH</sequence>
<dbReference type="OrthoDB" id="6135810at2759"/>
<keyword evidence="2" id="KW-1185">Reference proteome</keyword>
<protein>
    <submittedName>
        <fullName evidence="1">Uncharacterized protein</fullName>
    </submittedName>
</protein>
<dbReference type="GeneID" id="110249216"/>
<dbReference type="RefSeq" id="XP_020911461.1">
    <property type="nucleotide sequence ID" value="XM_021055802.2"/>
</dbReference>
<proteinExistence type="predicted"/>
<dbReference type="InterPro" id="IPR037657">
    <property type="entry name" value="RIMC1"/>
</dbReference>
<dbReference type="KEGG" id="epa:110249216"/>
<dbReference type="PANTHER" id="PTHR28494">
    <property type="entry name" value="UPF0600 PROTEIN C5ORF51"/>
    <property type="match status" value="1"/>
</dbReference>